<reference evidence="1" key="4">
    <citation type="submission" date="2019-03" db="UniProtKB">
        <authorList>
            <consortium name="EnsemblPlants"/>
        </authorList>
    </citation>
    <scope>IDENTIFICATION</scope>
</reference>
<proteinExistence type="predicted"/>
<reference evidence="2" key="2">
    <citation type="journal article" date="2017" name="Nat. Plants">
        <title>The Aegilops tauschii genome reveals multiple impacts of transposons.</title>
        <authorList>
            <person name="Zhao G."/>
            <person name="Zou C."/>
            <person name="Li K."/>
            <person name="Wang K."/>
            <person name="Li T."/>
            <person name="Gao L."/>
            <person name="Zhang X."/>
            <person name="Wang H."/>
            <person name="Yang Z."/>
            <person name="Liu X."/>
            <person name="Jiang W."/>
            <person name="Mao L."/>
            <person name="Kong X."/>
            <person name="Jiao Y."/>
            <person name="Jia J."/>
        </authorList>
    </citation>
    <scope>NUCLEOTIDE SEQUENCE [LARGE SCALE GENOMIC DNA]</scope>
    <source>
        <strain evidence="2">cv. AL8/78</strain>
    </source>
</reference>
<evidence type="ECO:0000313" key="1">
    <source>
        <dbReference type="EnsemblPlants" id="AET7Gv21222700.25"/>
    </source>
</evidence>
<sequence>IYGLCQIVCSIFFSMIELNLMQTPLSSLVLPKETDAISFAKEKNIDDIPSSSTKNPIAEPPAFLSKKRWLSSFFKRKGKGLARCASQENSL</sequence>
<reference evidence="1" key="3">
    <citation type="journal article" date="2017" name="Nature">
        <title>Genome sequence of the progenitor of the wheat D genome Aegilops tauschii.</title>
        <authorList>
            <person name="Luo M.C."/>
            <person name="Gu Y.Q."/>
            <person name="Puiu D."/>
            <person name="Wang H."/>
            <person name="Twardziok S.O."/>
            <person name="Deal K.R."/>
            <person name="Huo N."/>
            <person name="Zhu T."/>
            <person name="Wang L."/>
            <person name="Wang Y."/>
            <person name="McGuire P.E."/>
            <person name="Liu S."/>
            <person name="Long H."/>
            <person name="Ramasamy R.K."/>
            <person name="Rodriguez J.C."/>
            <person name="Van S.L."/>
            <person name="Yuan L."/>
            <person name="Wang Z."/>
            <person name="Xia Z."/>
            <person name="Xiao L."/>
            <person name="Anderson O.D."/>
            <person name="Ouyang S."/>
            <person name="Liang Y."/>
            <person name="Zimin A.V."/>
            <person name="Pertea G."/>
            <person name="Qi P."/>
            <person name="Bennetzen J.L."/>
            <person name="Dai X."/>
            <person name="Dawson M.W."/>
            <person name="Muller H.G."/>
            <person name="Kugler K."/>
            <person name="Rivarola-Duarte L."/>
            <person name="Spannagl M."/>
            <person name="Mayer K.F.X."/>
            <person name="Lu F.H."/>
            <person name="Bevan M.W."/>
            <person name="Leroy P."/>
            <person name="Li P."/>
            <person name="You F.M."/>
            <person name="Sun Q."/>
            <person name="Liu Z."/>
            <person name="Lyons E."/>
            <person name="Wicker T."/>
            <person name="Salzberg S.L."/>
            <person name="Devos K.M."/>
            <person name="Dvorak J."/>
        </authorList>
    </citation>
    <scope>NUCLEOTIDE SEQUENCE [LARGE SCALE GENOMIC DNA]</scope>
    <source>
        <strain evidence="1">cv. AL8/78</strain>
    </source>
</reference>
<dbReference type="Proteomes" id="UP000015105">
    <property type="component" value="Chromosome 7D"/>
</dbReference>
<dbReference type="AlphaFoldDB" id="A0A453T3W3"/>
<reference evidence="2" key="1">
    <citation type="journal article" date="2014" name="Science">
        <title>Ancient hybridizations among the ancestral genomes of bread wheat.</title>
        <authorList>
            <consortium name="International Wheat Genome Sequencing Consortium,"/>
            <person name="Marcussen T."/>
            <person name="Sandve S.R."/>
            <person name="Heier L."/>
            <person name="Spannagl M."/>
            <person name="Pfeifer M."/>
            <person name="Jakobsen K.S."/>
            <person name="Wulff B.B."/>
            <person name="Steuernagel B."/>
            <person name="Mayer K.F."/>
            <person name="Olsen O.A."/>
        </authorList>
    </citation>
    <scope>NUCLEOTIDE SEQUENCE [LARGE SCALE GENOMIC DNA]</scope>
    <source>
        <strain evidence="2">cv. AL8/78</strain>
    </source>
</reference>
<name>A0A453T3W3_AEGTS</name>
<accession>A0A453T3W3</accession>
<dbReference type="EnsemblPlants" id="AET7Gv21222700.25">
    <property type="protein sequence ID" value="AET7Gv21222700.25"/>
    <property type="gene ID" value="AET7Gv21222700"/>
</dbReference>
<evidence type="ECO:0000313" key="2">
    <source>
        <dbReference type="Proteomes" id="UP000015105"/>
    </source>
</evidence>
<keyword evidence="2" id="KW-1185">Reference proteome</keyword>
<protein>
    <submittedName>
        <fullName evidence="1">Uncharacterized protein</fullName>
    </submittedName>
</protein>
<reference evidence="1" key="5">
    <citation type="journal article" date="2021" name="G3 (Bethesda)">
        <title>Aegilops tauschii genome assembly Aet v5.0 features greater sequence contiguity and improved annotation.</title>
        <authorList>
            <person name="Wang L."/>
            <person name="Zhu T."/>
            <person name="Rodriguez J.C."/>
            <person name="Deal K.R."/>
            <person name="Dubcovsky J."/>
            <person name="McGuire P.E."/>
            <person name="Lux T."/>
            <person name="Spannagl M."/>
            <person name="Mayer K.F.X."/>
            <person name="Baldrich P."/>
            <person name="Meyers B.C."/>
            <person name="Huo N."/>
            <person name="Gu Y.Q."/>
            <person name="Zhou H."/>
            <person name="Devos K.M."/>
            <person name="Bennetzen J.L."/>
            <person name="Unver T."/>
            <person name="Budak H."/>
            <person name="Gulick P.J."/>
            <person name="Galiba G."/>
            <person name="Kalapos B."/>
            <person name="Nelson D.R."/>
            <person name="Li P."/>
            <person name="You F.M."/>
            <person name="Luo M.C."/>
            <person name="Dvorak J."/>
        </authorList>
    </citation>
    <scope>NUCLEOTIDE SEQUENCE [LARGE SCALE GENOMIC DNA]</scope>
    <source>
        <strain evidence="1">cv. AL8/78</strain>
    </source>
</reference>
<dbReference type="Gramene" id="AET7Gv21222700.25">
    <property type="protein sequence ID" value="AET7Gv21222700.25"/>
    <property type="gene ID" value="AET7Gv21222700"/>
</dbReference>
<organism evidence="1 2">
    <name type="scientific">Aegilops tauschii subsp. strangulata</name>
    <name type="common">Goatgrass</name>
    <dbReference type="NCBI Taxonomy" id="200361"/>
    <lineage>
        <taxon>Eukaryota</taxon>
        <taxon>Viridiplantae</taxon>
        <taxon>Streptophyta</taxon>
        <taxon>Embryophyta</taxon>
        <taxon>Tracheophyta</taxon>
        <taxon>Spermatophyta</taxon>
        <taxon>Magnoliopsida</taxon>
        <taxon>Liliopsida</taxon>
        <taxon>Poales</taxon>
        <taxon>Poaceae</taxon>
        <taxon>BOP clade</taxon>
        <taxon>Pooideae</taxon>
        <taxon>Triticodae</taxon>
        <taxon>Triticeae</taxon>
        <taxon>Triticinae</taxon>
        <taxon>Aegilops</taxon>
    </lineage>
</organism>